<gene>
    <name evidence="3" type="ORF">NEMBOFW57_006773</name>
</gene>
<evidence type="ECO:0000256" key="2">
    <source>
        <dbReference type="SAM" id="Phobius"/>
    </source>
</evidence>
<feature type="transmembrane region" description="Helical" evidence="2">
    <location>
        <begin position="263"/>
        <end position="285"/>
    </location>
</feature>
<keyword evidence="2" id="KW-0812">Transmembrane</keyword>
<reference evidence="3" key="1">
    <citation type="submission" date="2023-02" db="EMBL/GenBank/DDBJ databases">
        <authorList>
            <person name="Palmer J.M."/>
        </authorList>
    </citation>
    <scope>NUCLEOTIDE SEQUENCE</scope>
    <source>
        <strain evidence="3">FW57</strain>
    </source>
</reference>
<feature type="region of interest" description="Disordered" evidence="1">
    <location>
        <begin position="465"/>
        <end position="502"/>
    </location>
</feature>
<comment type="caution">
    <text evidence="3">The sequence shown here is derived from an EMBL/GenBank/DDBJ whole genome shotgun (WGS) entry which is preliminary data.</text>
</comment>
<feature type="region of interest" description="Disordered" evidence="1">
    <location>
        <begin position="526"/>
        <end position="547"/>
    </location>
</feature>
<accession>A0AAD4HXR9</accession>
<keyword evidence="2" id="KW-1133">Transmembrane helix</keyword>
<evidence type="ECO:0000313" key="3">
    <source>
        <dbReference type="EMBL" id="KAG7287266.1"/>
    </source>
</evidence>
<organism evidence="3 4">
    <name type="scientific">Staphylotrichum longicolle</name>
    <dbReference type="NCBI Taxonomy" id="669026"/>
    <lineage>
        <taxon>Eukaryota</taxon>
        <taxon>Fungi</taxon>
        <taxon>Dikarya</taxon>
        <taxon>Ascomycota</taxon>
        <taxon>Pezizomycotina</taxon>
        <taxon>Sordariomycetes</taxon>
        <taxon>Sordariomycetidae</taxon>
        <taxon>Sordariales</taxon>
        <taxon>Chaetomiaceae</taxon>
        <taxon>Staphylotrichum</taxon>
    </lineage>
</organism>
<evidence type="ECO:0000256" key="1">
    <source>
        <dbReference type="SAM" id="MobiDB-lite"/>
    </source>
</evidence>
<feature type="compositionally biased region" description="Low complexity" evidence="1">
    <location>
        <begin position="234"/>
        <end position="249"/>
    </location>
</feature>
<feature type="compositionally biased region" description="Polar residues" evidence="1">
    <location>
        <begin position="204"/>
        <end position="223"/>
    </location>
</feature>
<feature type="region of interest" description="Disordered" evidence="1">
    <location>
        <begin position="174"/>
        <end position="255"/>
    </location>
</feature>
<dbReference type="Proteomes" id="UP001197093">
    <property type="component" value="Unassembled WGS sequence"/>
</dbReference>
<feature type="compositionally biased region" description="Gly residues" evidence="1">
    <location>
        <begin position="533"/>
        <end position="547"/>
    </location>
</feature>
<sequence>MSAPTAVHGGTAPLAALTSVFTPPCPTSWLLTTTRLLSQYPAFPTTGPTSCDPPSWRTNIAGAGFQYYSPAICPRGFVVGPNCGITKTRTDEGFPAIAPGETVAYCVPVGLTCTTDVTDFRGGVWGFARAATTAGALVTVGPAIQIRWVEADLSMLETHPLTPGLKLGRATAESTLPVAPRPSTTSLVTSTIKTSERRPAPTGTDETSSATLIIDSTTSSPDETLTLIHETGGSTSTLSPSNTASSNSNGSGGLGSLDRTTSIVVIVVVTVVAGIALWVGAFLMVRRYKKAAARRRGSHARKSSDESALVGAGRQTRASSLAPTSMVSPMSELESGPPAIGSTPNPAELEGDNLVPPVARGWMQRGSRLKSAHLQPPPYSPRSFLSSGSTRRTVRESFGEKAEDPKPTLYGTAIAELGEPQGAQLLATAAEPEESIWSFRCRAIERALAQADSQVRAERECVKNCQCHSKSPSPSQTQQQDDDPSAARAMSHTGAWKPALDRRQSWDAQEWKHDLQTRQYVTGTRPDCAALGKGAGGGGGAGGFSEV</sequence>
<protein>
    <submittedName>
        <fullName evidence="3">Uncharacterized protein</fullName>
    </submittedName>
</protein>
<feature type="region of interest" description="Disordered" evidence="1">
    <location>
        <begin position="293"/>
        <end position="349"/>
    </location>
</feature>
<feature type="region of interest" description="Disordered" evidence="1">
    <location>
        <begin position="369"/>
        <end position="392"/>
    </location>
</feature>
<dbReference type="AlphaFoldDB" id="A0AAD4HXR9"/>
<proteinExistence type="predicted"/>
<keyword evidence="2" id="KW-0472">Membrane</keyword>
<dbReference type="EMBL" id="JAHCVI010000003">
    <property type="protein sequence ID" value="KAG7287266.1"/>
    <property type="molecule type" value="Genomic_DNA"/>
</dbReference>
<feature type="compositionally biased region" description="Polar residues" evidence="1">
    <location>
        <begin position="316"/>
        <end position="328"/>
    </location>
</feature>
<keyword evidence="4" id="KW-1185">Reference proteome</keyword>
<feature type="compositionally biased region" description="Polar residues" evidence="1">
    <location>
        <begin position="182"/>
        <end position="193"/>
    </location>
</feature>
<evidence type="ECO:0000313" key="4">
    <source>
        <dbReference type="Proteomes" id="UP001197093"/>
    </source>
</evidence>
<name>A0AAD4HXR9_9PEZI</name>